<sequence>MNIKSLDVATQCIQAGFYPENGEPRVAPIIQSTTYKYNDADEVGKLFDLEVAGHMYSRLSNPTCAVLEEKISVLEGGVGAVATSSGQSAVMFSIINIASVGDHFIAMSNLYGGTLNLFKVTLKKMGIDCSFVNPDASLEEMKQHVKPNTKAIFGETIGNPSLGVLDFEKVSKLAKYASVPLIIDNTFATPYLCRPFEHGADIVVHSTTKYIDGHATSVGGILVDSGKFNWANGKFPDFTTPDNSYHGLVYCDAFKESAYITKARVTLLRDIGCTMSPFNAWLTNLGAETLAVRMDRHCENALALAKFLQNHPKVSWVNYPALETNPSYELSKKYLPKGASGIVAFGVKGGVQAGKNVINNLKVASLVVHLGDLRTHLLHPASMTHRQLSEEDQILAGLSPDLIRLSVGIENINDLINDLDQALNHA</sequence>
<dbReference type="EMBL" id="LJDB01000075">
    <property type="protein sequence ID" value="ONI38927.1"/>
    <property type="molecule type" value="Genomic_DNA"/>
</dbReference>
<dbReference type="Proteomes" id="UP000188605">
    <property type="component" value="Unassembled WGS sequence"/>
</dbReference>
<evidence type="ECO:0000313" key="1">
    <source>
        <dbReference type="EMBL" id="ONI38927.1"/>
    </source>
</evidence>
<proteinExistence type="predicted"/>
<comment type="caution">
    <text evidence="1">The sequence shown here is derived from an EMBL/GenBank/DDBJ whole genome shotgun (WGS) entry which is preliminary data.</text>
</comment>
<protein>
    <submittedName>
        <fullName evidence="1">O-acetylhomoserine aminocarboxypropyltransferase</fullName>
    </submittedName>
</protein>
<reference evidence="1" key="1">
    <citation type="submission" date="2016-08" db="EMBL/GenBank/DDBJ databases">
        <authorList>
            <person name="Ngugi D.K."/>
            <person name="Miyake S."/>
            <person name="Stingl U."/>
        </authorList>
    </citation>
    <scope>NUCLEOTIDE SEQUENCE</scope>
    <source>
        <strain evidence="1">SCG-B11WGA-EpuloA1</strain>
    </source>
</reference>
<gene>
    <name evidence="1" type="ORF">AN396_09650</name>
</gene>
<evidence type="ECO:0000313" key="2">
    <source>
        <dbReference type="Proteomes" id="UP000188605"/>
    </source>
</evidence>
<organism evidence="1 2">
    <name type="scientific">Candidatus Epulonipiscium fishelsonii</name>
    <dbReference type="NCBI Taxonomy" id="77094"/>
    <lineage>
        <taxon>Bacteria</taxon>
        <taxon>Bacillati</taxon>
        <taxon>Bacillota</taxon>
        <taxon>Clostridia</taxon>
        <taxon>Lachnospirales</taxon>
        <taxon>Lachnospiraceae</taxon>
        <taxon>Candidatus Epulonipiscium</taxon>
    </lineage>
</organism>
<name>A0ACC8X9L9_9FIRM</name>
<keyword evidence="2" id="KW-1185">Reference proteome</keyword>
<accession>A0ACC8X9L9</accession>